<feature type="site" description="Transition state stabilizer" evidence="7">
    <location>
        <position position="32"/>
    </location>
</feature>
<comment type="similarity">
    <text evidence="3 7">Belongs to the IspD/TarI cytidylyltransferase family. IspD subfamily.</text>
</comment>
<comment type="catalytic activity">
    <reaction evidence="1 7">
        <text>2-C-methyl-D-erythritol 4-phosphate + CTP + H(+) = 4-CDP-2-C-methyl-D-erythritol + diphosphate</text>
        <dbReference type="Rhea" id="RHEA:13429"/>
        <dbReference type="ChEBI" id="CHEBI:15378"/>
        <dbReference type="ChEBI" id="CHEBI:33019"/>
        <dbReference type="ChEBI" id="CHEBI:37563"/>
        <dbReference type="ChEBI" id="CHEBI:57823"/>
        <dbReference type="ChEBI" id="CHEBI:58262"/>
        <dbReference type="EC" id="2.7.7.60"/>
    </reaction>
</comment>
<keyword evidence="6 7" id="KW-0414">Isoprene biosynthesis</keyword>
<evidence type="ECO:0000313" key="9">
    <source>
        <dbReference type="Proteomes" id="UP000324781"/>
    </source>
</evidence>
<protein>
    <recommendedName>
        <fullName evidence="7">2-C-methyl-D-erythritol 4-phosphate cytidylyltransferase</fullName>
        <ecNumber evidence="7">2.7.7.60</ecNumber>
    </recommendedName>
    <alternativeName>
        <fullName evidence="7">4-diphosphocytidyl-2C-methyl-D-erythritol synthase</fullName>
    </alternativeName>
    <alternativeName>
        <fullName evidence="7">MEP cytidylyltransferase</fullName>
        <shortName evidence="7">MCT</shortName>
    </alternativeName>
</protein>
<comment type="function">
    <text evidence="7">Catalyzes the formation of 4-diphosphocytidyl-2-C-methyl-D-erythritol from CTP and 2-C-methyl-D-erythritol 4-phosphate (MEP).</text>
</comment>
<dbReference type="HAMAP" id="MF_00108">
    <property type="entry name" value="IspD"/>
    <property type="match status" value="1"/>
</dbReference>
<dbReference type="NCBIfam" id="TIGR00453">
    <property type="entry name" value="ispD"/>
    <property type="match status" value="1"/>
</dbReference>
<evidence type="ECO:0000256" key="1">
    <source>
        <dbReference type="ARBA" id="ARBA00001282"/>
    </source>
</evidence>
<name>A0A1M6FHE2_9FIRM</name>
<keyword evidence="9" id="KW-1185">Reference proteome</keyword>
<dbReference type="UniPathway" id="UPA00056">
    <property type="reaction ID" value="UER00093"/>
</dbReference>
<evidence type="ECO:0000313" key="8">
    <source>
        <dbReference type="EMBL" id="SHI97158.1"/>
    </source>
</evidence>
<dbReference type="InterPro" id="IPR001228">
    <property type="entry name" value="IspD"/>
</dbReference>
<dbReference type="Pfam" id="PF01128">
    <property type="entry name" value="IspD"/>
    <property type="match status" value="1"/>
</dbReference>
<dbReference type="PANTHER" id="PTHR32125">
    <property type="entry name" value="2-C-METHYL-D-ERYTHRITOL 4-PHOSPHATE CYTIDYLYLTRANSFERASE, CHLOROPLASTIC"/>
    <property type="match status" value="1"/>
</dbReference>
<dbReference type="InterPro" id="IPR034683">
    <property type="entry name" value="IspD/TarI"/>
</dbReference>
<dbReference type="GO" id="GO:0050518">
    <property type="term" value="F:2-C-methyl-D-erythritol 4-phosphate cytidylyltransferase activity"/>
    <property type="evidence" value="ECO:0007669"/>
    <property type="project" value="UniProtKB-UniRule"/>
</dbReference>
<dbReference type="GO" id="GO:0019288">
    <property type="term" value="P:isopentenyl diphosphate biosynthetic process, methylerythritol 4-phosphate pathway"/>
    <property type="evidence" value="ECO:0007669"/>
    <property type="project" value="UniProtKB-UniRule"/>
</dbReference>
<dbReference type="AlphaFoldDB" id="A0A1M6FHE2"/>
<feature type="site" description="Positions MEP for the nucleophilic attack" evidence="7">
    <location>
        <position position="218"/>
    </location>
</feature>
<accession>A0A1M6FHE2</accession>
<evidence type="ECO:0000256" key="4">
    <source>
        <dbReference type="ARBA" id="ARBA00022679"/>
    </source>
</evidence>
<evidence type="ECO:0000256" key="2">
    <source>
        <dbReference type="ARBA" id="ARBA00004787"/>
    </source>
</evidence>
<keyword evidence="4 7" id="KW-0808">Transferase</keyword>
<dbReference type="EMBL" id="FQZP01000017">
    <property type="protein sequence ID" value="SHI97158.1"/>
    <property type="molecule type" value="Genomic_DNA"/>
</dbReference>
<dbReference type="CDD" id="cd02516">
    <property type="entry name" value="CDP-ME_synthetase"/>
    <property type="match status" value="1"/>
</dbReference>
<dbReference type="PROSITE" id="PS01295">
    <property type="entry name" value="ISPD"/>
    <property type="match status" value="1"/>
</dbReference>
<dbReference type="PANTHER" id="PTHR32125:SF4">
    <property type="entry name" value="2-C-METHYL-D-ERYTHRITOL 4-PHOSPHATE CYTIDYLYLTRANSFERASE, CHLOROPLASTIC"/>
    <property type="match status" value="1"/>
</dbReference>
<dbReference type="InterPro" id="IPR050088">
    <property type="entry name" value="IspD/TarI_cytidylyltransf_bact"/>
</dbReference>
<dbReference type="EC" id="2.7.7.60" evidence="7"/>
<reference evidence="8 9" key="1">
    <citation type="submission" date="2016-11" db="EMBL/GenBank/DDBJ databases">
        <authorList>
            <person name="Varghese N."/>
            <person name="Submissions S."/>
        </authorList>
    </citation>
    <scope>NUCLEOTIDE SEQUENCE [LARGE SCALE GENOMIC DNA]</scope>
    <source>
        <strain evidence="8 9">DSM 19027</strain>
    </source>
</reference>
<dbReference type="Proteomes" id="UP000324781">
    <property type="component" value="Unassembled WGS sequence"/>
</dbReference>
<feature type="site" description="Positions MEP for the nucleophilic attack" evidence="7">
    <location>
        <position position="162"/>
    </location>
</feature>
<evidence type="ECO:0000256" key="7">
    <source>
        <dbReference type="HAMAP-Rule" id="MF_00108"/>
    </source>
</evidence>
<dbReference type="InterPro" id="IPR029044">
    <property type="entry name" value="Nucleotide-diphossugar_trans"/>
</dbReference>
<proteinExistence type="inferred from homology"/>
<dbReference type="Gene3D" id="3.90.550.10">
    <property type="entry name" value="Spore Coat Polysaccharide Biosynthesis Protein SpsA, Chain A"/>
    <property type="match status" value="1"/>
</dbReference>
<dbReference type="SUPFAM" id="SSF53448">
    <property type="entry name" value="Nucleotide-diphospho-sugar transferases"/>
    <property type="match status" value="1"/>
</dbReference>
<organism evidence="8 9">
    <name type="scientific">Thermoclostridium caenicola</name>
    <dbReference type="NCBI Taxonomy" id="659425"/>
    <lineage>
        <taxon>Bacteria</taxon>
        <taxon>Bacillati</taxon>
        <taxon>Bacillota</taxon>
        <taxon>Clostridia</taxon>
        <taxon>Eubacteriales</taxon>
        <taxon>Oscillospiraceae</taxon>
        <taxon>Thermoclostridium</taxon>
    </lineage>
</organism>
<gene>
    <name evidence="7" type="primary">ispD</name>
    <name evidence="8" type="ORF">SAMN05444373_101723</name>
</gene>
<comment type="pathway">
    <text evidence="2 7">Isoprenoid biosynthesis; isopentenyl diphosphate biosynthesis via DXP pathway; isopentenyl diphosphate from 1-deoxy-D-xylulose 5-phosphate: step 2/6.</text>
</comment>
<dbReference type="RefSeq" id="WP_243133214.1">
    <property type="nucleotide sequence ID" value="NZ_FQZP01000017.1"/>
</dbReference>
<evidence type="ECO:0000256" key="6">
    <source>
        <dbReference type="ARBA" id="ARBA00023229"/>
    </source>
</evidence>
<evidence type="ECO:0000256" key="5">
    <source>
        <dbReference type="ARBA" id="ARBA00022695"/>
    </source>
</evidence>
<dbReference type="InterPro" id="IPR018294">
    <property type="entry name" value="ISPD_synthase_CS"/>
</dbReference>
<evidence type="ECO:0000256" key="3">
    <source>
        <dbReference type="ARBA" id="ARBA00009789"/>
    </source>
</evidence>
<sequence length="236" mass="26212">MQRNRDMNNEGAVSAIIVAAGRGSRTGLGYNKVLAELGGIPMLERTIRAFIGSGLIHHIILVIGKDDEEQVKAIIQKLPWDIRWTYGGSERQESVYNGLKLLSEDTAIVLIHDAARPFVDEAIIRRSIEGAREYGAACVGMPVKDTIKQADQEGYILQTPDRTLLWSAQTPQAFRKEIILKAHEHARQSGIMGTDDAMLAERIGIRVKMVEGSSRNIKITSKEDLLWAEAILRNPD</sequence>
<dbReference type="FunFam" id="3.90.550.10:FF:000003">
    <property type="entry name" value="2-C-methyl-D-erythritol 4-phosphate cytidylyltransferase"/>
    <property type="match status" value="1"/>
</dbReference>
<feature type="site" description="Transition state stabilizer" evidence="7">
    <location>
        <position position="25"/>
    </location>
</feature>
<keyword evidence="5 7" id="KW-0548">Nucleotidyltransferase</keyword>